<name>A0A0E0L1H2_ORYPU</name>
<organism evidence="1">
    <name type="scientific">Oryza punctata</name>
    <name type="common">Red rice</name>
    <dbReference type="NCBI Taxonomy" id="4537"/>
    <lineage>
        <taxon>Eukaryota</taxon>
        <taxon>Viridiplantae</taxon>
        <taxon>Streptophyta</taxon>
        <taxon>Embryophyta</taxon>
        <taxon>Tracheophyta</taxon>
        <taxon>Spermatophyta</taxon>
        <taxon>Magnoliopsida</taxon>
        <taxon>Liliopsida</taxon>
        <taxon>Poales</taxon>
        <taxon>Poaceae</taxon>
        <taxon>BOP clade</taxon>
        <taxon>Oryzoideae</taxon>
        <taxon>Oryzeae</taxon>
        <taxon>Oryzinae</taxon>
        <taxon>Oryza</taxon>
    </lineage>
</organism>
<proteinExistence type="predicted"/>
<reference evidence="1" key="1">
    <citation type="submission" date="2015-04" db="UniProtKB">
        <authorList>
            <consortium name="EnsemblPlants"/>
        </authorList>
    </citation>
    <scope>IDENTIFICATION</scope>
</reference>
<dbReference type="HOGENOM" id="CLU_115586_1_1_1"/>
<accession>A0A0E0L1H2</accession>
<evidence type="ECO:0000313" key="1">
    <source>
        <dbReference type="EnsemblPlants" id="OPUNC05G11390.1"/>
    </source>
</evidence>
<dbReference type="Proteomes" id="UP000026962">
    <property type="component" value="Chromosome 5"/>
</dbReference>
<keyword evidence="2" id="KW-1185">Reference proteome</keyword>
<dbReference type="AlphaFoldDB" id="A0A0E0L1H2"/>
<evidence type="ECO:0000313" key="2">
    <source>
        <dbReference type="Proteomes" id="UP000026962"/>
    </source>
</evidence>
<sequence length="95" mass="10277">METRAKKRKRDLELSRTALEGAIVESPQAMPISVQAAELESAEGSFDSITFDAGSAKAKTNDVVHIADALCKVYAKSPKAVIEFVQRLSLATVIR</sequence>
<dbReference type="EnsemblPlants" id="OPUNC05G11390.1">
    <property type="protein sequence ID" value="OPUNC05G11390.1"/>
    <property type="gene ID" value="OPUNC05G11390"/>
</dbReference>
<reference evidence="1" key="2">
    <citation type="submission" date="2018-05" db="EMBL/GenBank/DDBJ databases">
        <title>OpunRS2 (Oryza punctata Reference Sequence Version 2).</title>
        <authorList>
            <person name="Zhang J."/>
            <person name="Kudrna D."/>
            <person name="Lee S."/>
            <person name="Talag J."/>
            <person name="Welchert J."/>
            <person name="Wing R.A."/>
        </authorList>
    </citation>
    <scope>NUCLEOTIDE SEQUENCE [LARGE SCALE GENOMIC DNA]</scope>
</reference>
<dbReference type="Gramene" id="OPUNC05G11390.1">
    <property type="protein sequence ID" value="OPUNC05G11390.1"/>
    <property type="gene ID" value="OPUNC05G11390"/>
</dbReference>
<protein>
    <submittedName>
        <fullName evidence="1">Uncharacterized protein</fullName>
    </submittedName>
</protein>